<name>A0A8B6MAH6_METTU</name>
<accession>A0A8B6MAH6</accession>
<gene>
    <name evidence="1" type="ORF">MPC4_40122</name>
</gene>
<reference evidence="1 2" key="1">
    <citation type="submission" date="2019-05" db="EMBL/GenBank/DDBJ databases">
        <authorList>
            <person name="Farhan Ul Haque M."/>
        </authorList>
    </citation>
    <scope>NUCLEOTIDE SEQUENCE [LARGE SCALE GENOMIC DNA]</scope>
    <source>
        <strain evidence="1">2</strain>
    </source>
</reference>
<keyword evidence="2" id="KW-1185">Reference proteome</keyword>
<proteinExistence type="predicted"/>
<dbReference type="AlphaFoldDB" id="A0A8B6MAH6"/>
<protein>
    <submittedName>
        <fullName evidence="1">Uncharacterized protein</fullName>
    </submittedName>
</protein>
<dbReference type="EMBL" id="CABFMQ020000098">
    <property type="protein sequence ID" value="VTZ51525.1"/>
    <property type="molecule type" value="Genomic_DNA"/>
</dbReference>
<evidence type="ECO:0000313" key="2">
    <source>
        <dbReference type="Proteomes" id="UP000485880"/>
    </source>
</evidence>
<dbReference type="Proteomes" id="UP000485880">
    <property type="component" value="Unassembled WGS sequence"/>
</dbReference>
<evidence type="ECO:0000313" key="1">
    <source>
        <dbReference type="EMBL" id="VTZ51525.1"/>
    </source>
</evidence>
<organism evidence="1 2">
    <name type="scientific">Methylocella tundrae</name>
    <dbReference type="NCBI Taxonomy" id="227605"/>
    <lineage>
        <taxon>Bacteria</taxon>
        <taxon>Pseudomonadati</taxon>
        <taxon>Pseudomonadota</taxon>
        <taxon>Alphaproteobacteria</taxon>
        <taxon>Hyphomicrobiales</taxon>
        <taxon>Beijerinckiaceae</taxon>
        <taxon>Methylocella</taxon>
    </lineage>
</organism>
<comment type="caution">
    <text evidence="1">The sequence shown here is derived from an EMBL/GenBank/DDBJ whole genome shotgun (WGS) entry which is preliminary data.</text>
</comment>
<sequence length="70" mass="7824">MPGRYISIVATQRCFFDLVKLFPGLRGQIMAPWSMTPKSGSPFSDDIMLAVVKTRQIWNIGPDRGAIPSR</sequence>